<dbReference type="STRING" id="400682.A0A1X7TXJ7"/>
<dbReference type="GO" id="GO:0004672">
    <property type="term" value="F:protein kinase activity"/>
    <property type="evidence" value="ECO:0007669"/>
    <property type="project" value="InterPro"/>
</dbReference>
<dbReference type="EnsemblMetazoa" id="Aqu2.1.20191_001">
    <property type="protein sequence ID" value="Aqu2.1.20191_001"/>
    <property type="gene ID" value="Aqu2.1.20191"/>
</dbReference>
<evidence type="ECO:0000256" key="2">
    <source>
        <dbReference type="ARBA" id="ARBA00022840"/>
    </source>
</evidence>
<dbReference type="Gene3D" id="1.10.510.10">
    <property type="entry name" value="Transferase(Phosphotransferase) domain 1"/>
    <property type="match status" value="1"/>
</dbReference>
<proteinExistence type="predicted"/>
<dbReference type="Pfam" id="PF00069">
    <property type="entry name" value="Pkinase"/>
    <property type="match status" value="1"/>
</dbReference>
<dbReference type="GO" id="GO:0097527">
    <property type="term" value="P:necroptotic signaling pathway"/>
    <property type="evidence" value="ECO:0007669"/>
    <property type="project" value="TreeGrafter"/>
</dbReference>
<dbReference type="PANTHER" id="PTHR44329">
    <property type="entry name" value="SERINE/THREONINE-PROTEIN KINASE TNNI3K-RELATED"/>
    <property type="match status" value="1"/>
</dbReference>
<evidence type="ECO:0000256" key="1">
    <source>
        <dbReference type="ARBA" id="ARBA00022741"/>
    </source>
</evidence>
<sequence length="93" mass="10306">MREGQISIAIQVALGLNYLHLQKPNALIHSSPNVLLDNMGPAEYRAKVSDYGLFTRAVDSQTEHPGNKAYFAPEASNNEHEPAMDVYSYCVLL</sequence>
<evidence type="ECO:0000313" key="4">
    <source>
        <dbReference type="EnsemblMetazoa" id="Aqu2.1.20191_001"/>
    </source>
</evidence>
<name>A0A1X7TXJ7_AMPQE</name>
<dbReference type="GO" id="GO:0005524">
    <property type="term" value="F:ATP binding"/>
    <property type="evidence" value="ECO:0007669"/>
    <property type="project" value="UniProtKB-KW"/>
</dbReference>
<keyword evidence="1" id="KW-0547">Nucleotide-binding</keyword>
<keyword evidence="2" id="KW-0067">ATP-binding</keyword>
<organism evidence="4">
    <name type="scientific">Amphimedon queenslandica</name>
    <name type="common">Sponge</name>
    <dbReference type="NCBI Taxonomy" id="400682"/>
    <lineage>
        <taxon>Eukaryota</taxon>
        <taxon>Metazoa</taxon>
        <taxon>Porifera</taxon>
        <taxon>Demospongiae</taxon>
        <taxon>Heteroscleromorpha</taxon>
        <taxon>Haplosclerida</taxon>
        <taxon>Niphatidae</taxon>
        <taxon>Amphimedon</taxon>
    </lineage>
</organism>
<protein>
    <recommendedName>
        <fullName evidence="3">Protein kinase domain-containing protein</fullName>
    </recommendedName>
</protein>
<dbReference type="InterPro" id="IPR051681">
    <property type="entry name" value="Ser/Thr_Kinases-Pseudokinases"/>
</dbReference>
<accession>A0A1X7TXJ7</accession>
<evidence type="ECO:0000259" key="3">
    <source>
        <dbReference type="PROSITE" id="PS50011"/>
    </source>
</evidence>
<dbReference type="InParanoid" id="A0A1X7TXJ7"/>
<dbReference type="InterPro" id="IPR000719">
    <property type="entry name" value="Prot_kinase_dom"/>
</dbReference>
<reference evidence="4" key="1">
    <citation type="submission" date="2017-05" db="UniProtKB">
        <authorList>
            <consortium name="EnsemblMetazoa"/>
        </authorList>
    </citation>
    <scope>IDENTIFICATION</scope>
</reference>
<dbReference type="InterPro" id="IPR011009">
    <property type="entry name" value="Kinase-like_dom_sf"/>
</dbReference>
<feature type="domain" description="Protein kinase" evidence="3">
    <location>
        <begin position="1"/>
        <end position="93"/>
    </location>
</feature>
<dbReference type="PANTHER" id="PTHR44329:SF298">
    <property type="entry name" value="MIXED LINEAGE KINASE DOMAIN-LIKE PROTEIN"/>
    <property type="match status" value="1"/>
</dbReference>
<dbReference type="SUPFAM" id="SSF56112">
    <property type="entry name" value="Protein kinase-like (PK-like)"/>
    <property type="match status" value="1"/>
</dbReference>
<dbReference type="PROSITE" id="PS50011">
    <property type="entry name" value="PROTEIN_KINASE_DOM"/>
    <property type="match status" value="1"/>
</dbReference>
<dbReference type="AlphaFoldDB" id="A0A1X7TXJ7"/>